<feature type="chain" id="PRO_5009514568" description="Peptidase C39-like domain-containing protein" evidence="1">
    <location>
        <begin position="18"/>
        <end position="212"/>
    </location>
</feature>
<evidence type="ECO:0000313" key="3">
    <source>
        <dbReference type="EMBL" id="OGC32679.1"/>
    </source>
</evidence>
<evidence type="ECO:0000256" key="1">
    <source>
        <dbReference type="SAM" id="SignalP"/>
    </source>
</evidence>
<gene>
    <name evidence="3" type="ORF">A2462_03940</name>
</gene>
<accession>A0A1F4TJE0</accession>
<protein>
    <recommendedName>
        <fullName evidence="2">Peptidase C39-like domain-containing protein</fullName>
    </recommendedName>
</protein>
<feature type="signal peptide" evidence="1">
    <location>
        <begin position="1"/>
        <end position="17"/>
    </location>
</feature>
<organism evidence="3 4">
    <name type="scientific">candidate division WOR-1 bacterium RIFOXYC2_FULL_41_25</name>
    <dbReference type="NCBI Taxonomy" id="1802586"/>
    <lineage>
        <taxon>Bacteria</taxon>
        <taxon>Bacillati</taxon>
        <taxon>Saganbacteria</taxon>
    </lineage>
</organism>
<dbReference type="Pfam" id="PF13529">
    <property type="entry name" value="Peptidase_C39_2"/>
    <property type="match status" value="1"/>
</dbReference>
<reference evidence="3 4" key="1">
    <citation type="journal article" date="2016" name="Nat. Commun.">
        <title>Thousands of microbial genomes shed light on interconnected biogeochemical processes in an aquifer system.</title>
        <authorList>
            <person name="Anantharaman K."/>
            <person name="Brown C.T."/>
            <person name="Hug L.A."/>
            <person name="Sharon I."/>
            <person name="Castelle C.J."/>
            <person name="Probst A.J."/>
            <person name="Thomas B.C."/>
            <person name="Singh A."/>
            <person name="Wilkins M.J."/>
            <person name="Karaoz U."/>
            <person name="Brodie E.L."/>
            <person name="Williams K.H."/>
            <person name="Hubbard S.S."/>
            <person name="Banfield J.F."/>
        </authorList>
    </citation>
    <scope>NUCLEOTIDE SEQUENCE [LARGE SCALE GENOMIC DNA]</scope>
</reference>
<name>A0A1F4TJE0_UNCSA</name>
<comment type="caution">
    <text evidence="3">The sequence shown here is derived from an EMBL/GenBank/DDBJ whole genome shotgun (WGS) entry which is preliminary data.</text>
</comment>
<evidence type="ECO:0000313" key="4">
    <source>
        <dbReference type="Proteomes" id="UP000177309"/>
    </source>
</evidence>
<evidence type="ECO:0000259" key="2">
    <source>
        <dbReference type="Pfam" id="PF13529"/>
    </source>
</evidence>
<dbReference type="EMBL" id="MEUI01000047">
    <property type="protein sequence ID" value="OGC32679.1"/>
    <property type="molecule type" value="Genomic_DNA"/>
</dbReference>
<keyword evidence="1" id="KW-0732">Signal</keyword>
<dbReference type="Proteomes" id="UP000177309">
    <property type="component" value="Unassembled WGS sequence"/>
</dbReference>
<sequence length="212" mass="23863">MKYILLILLLFNLSSAAQPLPAKTYLPAPFLCQAPQGNWSQPWQDACEEATLWMAMKYVGVVQRDSSTGGQEILKLVAFQKKAQGGHFDLSAKQTAQLIKDYYHYNSVSVRYDVSIADIKQELVKGNLVVAPMAGQLLNNPSFTPPGPVYHMVLVKGYDDRTGEYITNDPGTKRGRNFRYNYDVFYKALHDWPGDKKLMLQGRKAIVVVKCP</sequence>
<dbReference type="Gene3D" id="3.90.70.10">
    <property type="entry name" value="Cysteine proteinases"/>
    <property type="match status" value="1"/>
</dbReference>
<feature type="domain" description="Peptidase C39-like" evidence="2">
    <location>
        <begin position="42"/>
        <end position="170"/>
    </location>
</feature>
<dbReference type="InterPro" id="IPR039564">
    <property type="entry name" value="Peptidase_C39-like"/>
</dbReference>
<proteinExistence type="predicted"/>
<dbReference type="AlphaFoldDB" id="A0A1F4TJE0"/>